<dbReference type="eggNOG" id="ENOG502ST8F">
    <property type="taxonomic scope" value="Eukaryota"/>
</dbReference>
<dbReference type="OrthoDB" id="4225815at2759"/>
<keyword evidence="3 7" id="KW-0134">Cell wall</keyword>
<feature type="signal peptide" evidence="7">
    <location>
        <begin position="1"/>
        <end position="21"/>
    </location>
</feature>
<comment type="similarity">
    <text evidence="2 7">Belongs to the fungal hydrophobin family.</text>
</comment>
<keyword evidence="6 7" id="KW-1015">Disulfide bond</keyword>
<dbReference type="Proteomes" id="UP000054196">
    <property type="component" value="Unassembled WGS sequence"/>
</dbReference>
<gene>
    <name evidence="8" type="ORF">PUNSTDRAFT_138211</name>
</gene>
<dbReference type="AlphaFoldDB" id="R7S538"/>
<dbReference type="RefSeq" id="XP_007387952.1">
    <property type="nucleotide sequence ID" value="XM_007387890.1"/>
</dbReference>
<protein>
    <recommendedName>
        <fullName evidence="7">Hydrophobin</fullName>
    </recommendedName>
</protein>
<dbReference type="SMART" id="SM00075">
    <property type="entry name" value="HYDRO"/>
    <property type="match status" value="1"/>
</dbReference>
<accession>R7S538</accession>
<keyword evidence="9" id="KW-1185">Reference proteome</keyword>
<dbReference type="GO" id="GO:0005199">
    <property type="term" value="F:structural constituent of cell wall"/>
    <property type="evidence" value="ECO:0007669"/>
    <property type="project" value="InterPro"/>
</dbReference>
<dbReference type="KEGG" id="psq:PUNSTDRAFT_138211"/>
<comment type="subcellular location">
    <subcellularLocation>
        <location evidence="1 7">Secreted</location>
        <location evidence="1 7">Cell wall</location>
    </subcellularLocation>
</comment>
<dbReference type="CDD" id="cd23507">
    <property type="entry name" value="hydrophobin_I"/>
    <property type="match status" value="1"/>
</dbReference>
<dbReference type="PROSITE" id="PS00956">
    <property type="entry name" value="HYDROPHOBIN"/>
    <property type="match status" value="1"/>
</dbReference>
<evidence type="ECO:0000256" key="7">
    <source>
        <dbReference type="RuleBase" id="RU365009"/>
    </source>
</evidence>
<dbReference type="GO" id="GO:0009277">
    <property type="term" value="C:fungal-type cell wall"/>
    <property type="evidence" value="ECO:0007669"/>
    <property type="project" value="InterPro"/>
</dbReference>
<dbReference type="GeneID" id="18880019"/>
<evidence type="ECO:0000256" key="6">
    <source>
        <dbReference type="ARBA" id="ARBA00023157"/>
    </source>
</evidence>
<dbReference type="InterPro" id="IPR019778">
    <property type="entry name" value="Class_I_Hydrophobin_CS"/>
</dbReference>
<evidence type="ECO:0000256" key="3">
    <source>
        <dbReference type="ARBA" id="ARBA00022512"/>
    </source>
</evidence>
<evidence type="ECO:0000256" key="4">
    <source>
        <dbReference type="ARBA" id="ARBA00022525"/>
    </source>
</evidence>
<proteinExistence type="inferred from homology"/>
<evidence type="ECO:0000256" key="1">
    <source>
        <dbReference type="ARBA" id="ARBA00004191"/>
    </source>
</evidence>
<evidence type="ECO:0000256" key="2">
    <source>
        <dbReference type="ARBA" id="ARBA00010446"/>
    </source>
</evidence>
<dbReference type="OMA" id="ACCENNN"/>
<evidence type="ECO:0000313" key="9">
    <source>
        <dbReference type="Proteomes" id="UP000054196"/>
    </source>
</evidence>
<keyword evidence="4 7" id="KW-0964">Secreted</keyword>
<dbReference type="EMBL" id="JH687552">
    <property type="protein sequence ID" value="EIN05029.1"/>
    <property type="molecule type" value="Genomic_DNA"/>
</dbReference>
<reference evidence="9" key="1">
    <citation type="journal article" date="2012" name="Science">
        <title>The Paleozoic origin of enzymatic lignin decomposition reconstructed from 31 fungal genomes.</title>
        <authorList>
            <person name="Floudas D."/>
            <person name="Binder M."/>
            <person name="Riley R."/>
            <person name="Barry K."/>
            <person name="Blanchette R.A."/>
            <person name="Henrissat B."/>
            <person name="Martinez A.T."/>
            <person name="Otillar R."/>
            <person name="Spatafora J.W."/>
            <person name="Yadav J.S."/>
            <person name="Aerts A."/>
            <person name="Benoit I."/>
            <person name="Boyd A."/>
            <person name="Carlson A."/>
            <person name="Copeland A."/>
            <person name="Coutinho P.M."/>
            <person name="de Vries R.P."/>
            <person name="Ferreira P."/>
            <person name="Findley K."/>
            <person name="Foster B."/>
            <person name="Gaskell J."/>
            <person name="Glotzer D."/>
            <person name="Gorecki P."/>
            <person name="Heitman J."/>
            <person name="Hesse C."/>
            <person name="Hori C."/>
            <person name="Igarashi K."/>
            <person name="Jurgens J.A."/>
            <person name="Kallen N."/>
            <person name="Kersten P."/>
            <person name="Kohler A."/>
            <person name="Kuees U."/>
            <person name="Kumar T.K.A."/>
            <person name="Kuo A."/>
            <person name="LaButti K."/>
            <person name="Larrondo L.F."/>
            <person name="Lindquist E."/>
            <person name="Ling A."/>
            <person name="Lombard V."/>
            <person name="Lucas S."/>
            <person name="Lundell T."/>
            <person name="Martin R."/>
            <person name="McLaughlin D.J."/>
            <person name="Morgenstern I."/>
            <person name="Morin E."/>
            <person name="Murat C."/>
            <person name="Nagy L.G."/>
            <person name="Nolan M."/>
            <person name="Ohm R.A."/>
            <person name="Patyshakuliyeva A."/>
            <person name="Rokas A."/>
            <person name="Ruiz-Duenas F.J."/>
            <person name="Sabat G."/>
            <person name="Salamov A."/>
            <person name="Samejima M."/>
            <person name="Schmutz J."/>
            <person name="Slot J.C."/>
            <person name="St John F."/>
            <person name="Stenlid J."/>
            <person name="Sun H."/>
            <person name="Sun S."/>
            <person name="Syed K."/>
            <person name="Tsang A."/>
            <person name="Wiebenga A."/>
            <person name="Young D."/>
            <person name="Pisabarro A."/>
            <person name="Eastwood D.C."/>
            <person name="Martin F."/>
            <person name="Cullen D."/>
            <person name="Grigoriev I.V."/>
            <person name="Hibbett D.S."/>
        </authorList>
    </citation>
    <scope>NUCLEOTIDE SEQUENCE [LARGE SCALE GENOMIC DNA]</scope>
    <source>
        <strain evidence="9">HHB-11173 SS5</strain>
    </source>
</reference>
<dbReference type="HOGENOM" id="CLU_105134_2_0_1"/>
<name>R7S538_PUNST</name>
<dbReference type="InterPro" id="IPR001338">
    <property type="entry name" value="Class_I_Hydrophobin"/>
</dbReference>
<evidence type="ECO:0000313" key="8">
    <source>
        <dbReference type="EMBL" id="EIN05029.1"/>
    </source>
</evidence>
<keyword evidence="5 7" id="KW-0732">Signal</keyword>
<sequence>MFKLSSAVLIATSSFAVLATASPAQIAARQSCNTGSLQCCDSTTTSNDPLTSSLLGLLGINVSGVDVPIGVSCSPISVAGIGGNSCSASPVCCQSTEDAEGLLSGLVGIGCVPVDASL</sequence>
<dbReference type="Pfam" id="PF01185">
    <property type="entry name" value="Hydrophobin"/>
    <property type="match status" value="1"/>
</dbReference>
<organism evidence="8 9">
    <name type="scientific">Punctularia strigosozonata (strain HHB-11173)</name>
    <name type="common">White-rot fungus</name>
    <dbReference type="NCBI Taxonomy" id="741275"/>
    <lineage>
        <taxon>Eukaryota</taxon>
        <taxon>Fungi</taxon>
        <taxon>Dikarya</taxon>
        <taxon>Basidiomycota</taxon>
        <taxon>Agaricomycotina</taxon>
        <taxon>Agaricomycetes</taxon>
        <taxon>Corticiales</taxon>
        <taxon>Punctulariaceae</taxon>
        <taxon>Punctularia</taxon>
    </lineage>
</organism>
<feature type="chain" id="PRO_5013986417" description="Hydrophobin" evidence="7">
    <location>
        <begin position="22"/>
        <end position="118"/>
    </location>
</feature>
<evidence type="ECO:0000256" key="5">
    <source>
        <dbReference type="ARBA" id="ARBA00022729"/>
    </source>
</evidence>